<dbReference type="InterPro" id="IPR051436">
    <property type="entry name" value="Autophagy-related_EPG5"/>
</dbReference>
<dbReference type="EMBL" id="KV929231">
    <property type="protein sequence ID" value="PIO33857.1"/>
    <property type="molecule type" value="Genomic_DNA"/>
</dbReference>
<dbReference type="PANTHER" id="PTHR31139:SF4">
    <property type="entry name" value="ECTOPIC P GRANULES PROTEIN 5 HOMOLOG"/>
    <property type="match status" value="1"/>
</dbReference>
<dbReference type="AlphaFoldDB" id="A0A2G9S107"/>
<dbReference type="PANTHER" id="PTHR31139">
    <property type="entry name" value="ECTOPIC P GRANULES PROTEIN 5 HOMOLOG"/>
    <property type="match status" value="1"/>
</dbReference>
<dbReference type="GO" id="GO:0005737">
    <property type="term" value="C:cytoplasm"/>
    <property type="evidence" value="ECO:0007669"/>
    <property type="project" value="TreeGrafter"/>
</dbReference>
<organism evidence="2">
    <name type="scientific">Aquarana catesbeiana</name>
    <name type="common">American bullfrog</name>
    <name type="synonym">Rana catesbeiana</name>
    <dbReference type="NCBI Taxonomy" id="8400"/>
    <lineage>
        <taxon>Eukaryota</taxon>
        <taxon>Metazoa</taxon>
        <taxon>Chordata</taxon>
        <taxon>Craniata</taxon>
        <taxon>Vertebrata</taxon>
        <taxon>Euteleostomi</taxon>
        <taxon>Amphibia</taxon>
        <taxon>Batrachia</taxon>
        <taxon>Anura</taxon>
        <taxon>Neobatrachia</taxon>
        <taxon>Ranoidea</taxon>
        <taxon>Ranidae</taxon>
        <taxon>Aquarana</taxon>
    </lineage>
</organism>
<sequence>FDLNHWLNSAKPSMSERSKLLESVHLALTLCGLEPEEELLMPFNIFCKHWSSILRYQFPDHYSDCLRLLMQSSSEQLLSPECWRTSLKAIGCYSPRVPPNNVKSDNKDPLMFPNCSNKTMLSAEQVLETIKWLSDFFYKLRLSKSDFQSFGLLSKWSLYMSEVKIFLEYLVKSLIDYEVLSIKLEPMGSHTVQTGSSDVGSRRRSLAAAAILAERIRNTQRCYPWLENDTPTAMGMVQLFSDCILTLHQKFQDHLLPGQRGALWLHLMHYCESCTAPMSPEYILFAYHTEYIKLPWKDMYPDQMLMEEFFKVSQQARFHLQQNSKWF</sequence>
<dbReference type="InterPro" id="IPR059030">
    <property type="entry name" value="TPR_Epg5_mid"/>
</dbReference>
<feature type="domain" description="Epg5-like central TPR repeats" evidence="1">
    <location>
        <begin position="1"/>
        <end position="316"/>
    </location>
</feature>
<gene>
    <name evidence="2" type="ORF">AB205_0126820</name>
</gene>
<dbReference type="Pfam" id="PF26103">
    <property type="entry name" value="TPR_Epg5"/>
    <property type="match status" value="1"/>
</dbReference>
<dbReference type="GO" id="GO:0097352">
    <property type="term" value="P:autophagosome maturation"/>
    <property type="evidence" value="ECO:0007669"/>
    <property type="project" value="TreeGrafter"/>
</dbReference>
<reference evidence="2" key="1">
    <citation type="submission" date="2017-08" db="EMBL/GenBank/DDBJ databases">
        <title>Assembly of the North American Bullfrog Genome.</title>
        <authorList>
            <person name="Warren R.L."/>
            <person name="Vandervalk B.P."/>
            <person name="Kucuk E."/>
            <person name="Birol I."/>
            <person name="Helbing C."/>
            <person name="Pandoh P."/>
            <person name="Behsaz B."/>
            <person name="Mohamadi H."/>
            <person name="Chu J."/>
            <person name="Jackman S."/>
            <person name="Hammond S.A."/>
            <person name="Veldhoen N."/>
            <person name="Kirk H."/>
            <person name="Zhao Y."/>
            <person name="Coope R."/>
            <person name="Pleasance S."/>
            <person name="Moore R."/>
            <person name="Holt R."/>
        </authorList>
    </citation>
    <scope>NUCLEOTIDE SEQUENCE</scope>
    <source>
        <strain evidence="2">Bruno</strain>
        <tissue evidence="2">Liver</tissue>
    </source>
</reference>
<dbReference type="OrthoDB" id="75419at2759"/>
<feature type="non-terminal residue" evidence="2">
    <location>
        <position position="1"/>
    </location>
</feature>
<proteinExistence type="predicted"/>
<protein>
    <recommendedName>
        <fullName evidence="1">Epg5-like central TPR repeats domain-containing protein</fullName>
    </recommendedName>
</protein>
<accession>A0A2G9S107</accession>
<evidence type="ECO:0000259" key="1">
    <source>
        <dbReference type="Pfam" id="PF26103"/>
    </source>
</evidence>
<name>A0A2G9S107_AQUCT</name>
<evidence type="ECO:0000313" key="2">
    <source>
        <dbReference type="EMBL" id="PIO33857.1"/>
    </source>
</evidence>